<reference evidence="1" key="1">
    <citation type="submission" date="2021-06" db="EMBL/GenBank/DDBJ databases">
        <authorList>
            <person name="Kallberg Y."/>
            <person name="Tangrot J."/>
            <person name="Rosling A."/>
        </authorList>
    </citation>
    <scope>NUCLEOTIDE SEQUENCE</scope>
    <source>
        <strain evidence="1">IN212</strain>
    </source>
</reference>
<keyword evidence="2" id="KW-1185">Reference proteome</keyword>
<proteinExistence type="predicted"/>
<sequence>LAGRIIHPSFGHLQLWGAYAFDDSKFDNDLAVKICMGLRPEFTSATPECYSKLAKCCMDSDPLKRPSASSIYEKIYNWCYSNDPEQEKVRKQFYETNEREEPFIVNLTFTTYSSEPINVRSITEMVYCCLNL</sequence>
<feature type="non-terminal residue" evidence="1">
    <location>
        <position position="1"/>
    </location>
</feature>
<dbReference type="SUPFAM" id="SSF56112">
    <property type="entry name" value="Protein kinase-like (PK-like)"/>
    <property type="match status" value="1"/>
</dbReference>
<dbReference type="Proteomes" id="UP000789396">
    <property type="component" value="Unassembled WGS sequence"/>
</dbReference>
<evidence type="ECO:0000313" key="2">
    <source>
        <dbReference type="Proteomes" id="UP000789396"/>
    </source>
</evidence>
<gene>
    <name evidence="1" type="ORF">RFULGI_LOCUS7585</name>
</gene>
<evidence type="ECO:0000313" key="1">
    <source>
        <dbReference type="EMBL" id="CAG8627230.1"/>
    </source>
</evidence>
<dbReference type="OrthoDB" id="2432631at2759"/>
<accession>A0A9N9GUZ0</accession>
<dbReference type="Gene3D" id="1.10.510.10">
    <property type="entry name" value="Transferase(Phosphotransferase) domain 1"/>
    <property type="match status" value="1"/>
</dbReference>
<protein>
    <submittedName>
        <fullName evidence="1">5554_t:CDS:1</fullName>
    </submittedName>
</protein>
<organism evidence="1 2">
    <name type="scientific">Racocetra fulgida</name>
    <dbReference type="NCBI Taxonomy" id="60492"/>
    <lineage>
        <taxon>Eukaryota</taxon>
        <taxon>Fungi</taxon>
        <taxon>Fungi incertae sedis</taxon>
        <taxon>Mucoromycota</taxon>
        <taxon>Glomeromycotina</taxon>
        <taxon>Glomeromycetes</taxon>
        <taxon>Diversisporales</taxon>
        <taxon>Gigasporaceae</taxon>
        <taxon>Racocetra</taxon>
    </lineage>
</organism>
<dbReference type="AlphaFoldDB" id="A0A9N9GUZ0"/>
<dbReference type="EMBL" id="CAJVPZ010011150">
    <property type="protein sequence ID" value="CAG8627230.1"/>
    <property type="molecule type" value="Genomic_DNA"/>
</dbReference>
<name>A0A9N9GUZ0_9GLOM</name>
<comment type="caution">
    <text evidence="1">The sequence shown here is derived from an EMBL/GenBank/DDBJ whole genome shotgun (WGS) entry which is preliminary data.</text>
</comment>
<dbReference type="InterPro" id="IPR011009">
    <property type="entry name" value="Kinase-like_dom_sf"/>
</dbReference>